<comment type="caution">
    <text evidence="3">The sequence shown here is derived from an EMBL/GenBank/DDBJ whole genome shotgun (WGS) entry which is preliminary data.</text>
</comment>
<name>A0A7C4MQ65_9BACT</name>
<protein>
    <submittedName>
        <fullName evidence="3">Type II toxin-antitoxin system RelE/ParE family toxin</fullName>
    </submittedName>
</protein>
<sequence>MVYRIYILDTATQELSGLDKAVSRRVVDRINWLAANLDAIRLEALTGDFAELYKLCEGDYRVIYEVLREERTIVIHAIGHRREIYRKR</sequence>
<evidence type="ECO:0000313" key="3">
    <source>
        <dbReference type="EMBL" id="HGU33127.1"/>
    </source>
</evidence>
<dbReference type="Gene3D" id="3.30.2310.20">
    <property type="entry name" value="RelE-like"/>
    <property type="match status" value="1"/>
</dbReference>
<keyword evidence="2" id="KW-1277">Toxin-antitoxin system</keyword>
<comment type="similarity">
    <text evidence="1">Belongs to the RelE toxin family.</text>
</comment>
<evidence type="ECO:0000256" key="1">
    <source>
        <dbReference type="ARBA" id="ARBA00006226"/>
    </source>
</evidence>
<dbReference type="AlphaFoldDB" id="A0A7C4MQ65"/>
<dbReference type="Pfam" id="PF05016">
    <property type="entry name" value="ParE_toxin"/>
    <property type="match status" value="1"/>
</dbReference>
<organism evidence="3">
    <name type="scientific">Desulfatirhabdium butyrativorans</name>
    <dbReference type="NCBI Taxonomy" id="340467"/>
    <lineage>
        <taxon>Bacteria</taxon>
        <taxon>Pseudomonadati</taxon>
        <taxon>Thermodesulfobacteriota</taxon>
        <taxon>Desulfobacteria</taxon>
        <taxon>Desulfobacterales</taxon>
        <taxon>Desulfatirhabdiaceae</taxon>
        <taxon>Desulfatirhabdium</taxon>
    </lineage>
</organism>
<dbReference type="InterPro" id="IPR035093">
    <property type="entry name" value="RelE/ParE_toxin_dom_sf"/>
</dbReference>
<proteinExistence type="inferred from homology"/>
<gene>
    <name evidence="3" type="ORF">ENS29_09755</name>
</gene>
<evidence type="ECO:0000256" key="2">
    <source>
        <dbReference type="ARBA" id="ARBA00022649"/>
    </source>
</evidence>
<dbReference type="PANTHER" id="PTHR35601">
    <property type="entry name" value="TOXIN RELE"/>
    <property type="match status" value="1"/>
</dbReference>
<dbReference type="InterPro" id="IPR007712">
    <property type="entry name" value="RelE/ParE_toxin"/>
</dbReference>
<dbReference type="PANTHER" id="PTHR35601:SF1">
    <property type="entry name" value="TOXIN RELE"/>
    <property type="match status" value="1"/>
</dbReference>
<dbReference type="SUPFAM" id="SSF143011">
    <property type="entry name" value="RelE-like"/>
    <property type="match status" value="1"/>
</dbReference>
<accession>A0A7C4MQ65</accession>
<dbReference type="EMBL" id="DSUH01000227">
    <property type="protein sequence ID" value="HGU33127.1"/>
    <property type="molecule type" value="Genomic_DNA"/>
</dbReference>
<reference evidence="3" key="1">
    <citation type="journal article" date="2020" name="mSystems">
        <title>Genome- and Community-Level Interaction Insights into Carbon Utilization and Element Cycling Functions of Hydrothermarchaeota in Hydrothermal Sediment.</title>
        <authorList>
            <person name="Zhou Z."/>
            <person name="Liu Y."/>
            <person name="Xu W."/>
            <person name="Pan J."/>
            <person name="Luo Z.H."/>
            <person name="Li M."/>
        </authorList>
    </citation>
    <scope>NUCLEOTIDE SEQUENCE [LARGE SCALE GENOMIC DNA]</scope>
    <source>
        <strain evidence="3">SpSt-477</strain>
    </source>
</reference>